<evidence type="ECO:0000313" key="3">
    <source>
        <dbReference type="EMBL" id="OKL61393.1"/>
    </source>
</evidence>
<dbReference type="GO" id="GO:0006614">
    <property type="term" value="P:SRP-dependent cotranslational protein targeting to membrane"/>
    <property type="evidence" value="ECO:0007669"/>
    <property type="project" value="InterPro"/>
</dbReference>
<feature type="domain" description="SRP9" evidence="2">
    <location>
        <begin position="5"/>
        <end position="110"/>
    </location>
</feature>
<feature type="region of interest" description="Disordered" evidence="1">
    <location>
        <begin position="29"/>
        <end position="68"/>
    </location>
</feature>
<name>A0A225APH5_TALAT</name>
<evidence type="ECO:0000256" key="1">
    <source>
        <dbReference type="SAM" id="MobiDB-lite"/>
    </source>
</evidence>
<protein>
    <recommendedName>
        <fullName evidence="2">SRP9 domain-containing protein</fullName>
    </recommendedName>
</protein>
<dbReference type="Proteomes" id="UP000214365">
    <property type="component" value="Unassembled WGS sequence"/>
</dbReference>
<dbReference type="Pfam" id="PF05486">
    <property type="entry name" value="SRP9-21"/>
    <property type="match status" value="1"/>
</dbReference>
<evidence type="ECO:0000259" key="2">
    <source>
        <dbReference type="Pfam" id="PF05486"/>
    </source>
</evidence>
<reference evidence="3 4" key="1">
    <citation type="submission" date="2015-06" db="EMBL/GenBank/DDBJ databases">
        <title>Talaromyces atroroseus IBT 11181 draft genome.</title>
        <authorList>
            <person name="Rasmussen K.B."/>
            <person name="Rasmussen S."/>
            <person name="Petersen B."/>
            <person name="Sicheritz-Ponten T."/>
            <person name="Mortensen U.H."/>
            <person name="Thrane U."/>
        </authorList>
    </citation>
    <scope>NUCLEOTIDE SEQUENCE [LARGE SCALE GENOMIC DNA]</scope>
    <source>
        <strain evidence="3 4">IBT 11181</strain>
    </source>
</reference>
<feature type="compositionally biased region" description="Low complexity" evidence="1">
    <location>
        <begin position="54"/>
        <end position="68"/>
    </location>
</feature>
<sequence length="167" mass="17295">MPYLPTPNAFLEQSSLLLEAYPDNTRITTKYSYPSSTSSSQSRNKNNKNKISKSKPATTETSESTTATTTTVATLTLKTYNPVTGICLKYKTNKAAEVGRLISGLGKLAAGLKIGADEAVAAAPPVTAGAGQDVEMIDAPQQPAVQSQSQTAGGGGGGKKKKGKGKK</sequence>
<evidence type="ECO:0000313" key="4">
    <source>
        <dbReference type="Proteomes" id="UP000214365"/>
    </source>
</evidence>
<dbReference type="PANTHER" id="PTHR12834">
    <property type="entry name" value="SIGNAL RECOGNITION PARTICLE 9 KDA PROTEIN"/>
    <property type="match status" value="1"/>
</dbReference>
<feature type="compositionally biased region" description="Low complexity" evidence="1">
    <location>
        <begin position="139"/>
        <end position="150"/>
    </location>
</feature>
<feature type="compositionally biased region" description="Basic residues" evidence="1">
    <location>
        <begin position="158"/>
        <end position="167"/>
    </location>
</feature>
<dbReference type="EMBL" id="LFMY01000004">
    <property type="protein sequence ID" value="OKL61393.1"/>
    <property type="molecule type" value="Genomic_DNA"/>
</dbReference>
<feature type="compositionally biased region" description="Low complexity" evidence="1">
    <location>
        <begin position="30"/>
        <end position="44"/>
    </location>
</feature>
<dbReference type="PANTHER" id="PTHR12834:SF12">
    <property type="entry name" value="SIGNAL RECOGNITION PARTICLE 9 KDA PROTEIN"/>
    <property type="match status" value="1"/>
</dbReference>
<keyword evidence="4" id="KW-1185">Reference proteome</keyword>
<comment type="caution">
    <text evidence="3">The sequence shown here is derived from an EMBL/GenBank/DDBJ whole genome shotgun (WGS) entry which is preliminary data.</text>
</comment>
<feature type="region of interest" description="Disordered" evidence="1">
    <location>
        <begin position="131"/>
        <end position="167"/>
    </location>
</feature>
<dbReference type="GeneID" id="31003258"/>
<accession>A0A225APH5</accession>
<organism evidence="3 4">
    <name type="scientific">Talaromyces atroroseus</name>
    <dbReference type="NCBI Taxonomy" id="1441469"/>
    <lineage>
        <taxon>Eukaryota</taxon>
        <taxon>Fungi</taxon>
        <taxon>Dikarya</taxon>
        <taxon>Ascomycota</taxon>
        <taxon>Pezizomycotina</taxon>
        <taxon>Eurotiomycetes</taxon>
        <taxon>Eurotiomycetidae</taxon>
        <taxon>Eurotiales</taxon>
        <taxon>Trichocomaceae</taxon>
        <taxon>Talaromyces</taxon>
        <taxon>Talaromyces sect. Trachyspermi</taxon>
    </lineage>
</organism>
<dbReference type="STRING" id="1441469.A0A225APH5"/>
<dbReference type="AlphaFoldDB" id="A0A225APH5"/>
<dbReference type="RefSeq" id="XP_020121514.1">
    <property type="nucleotide sequence ID" value="XM_020265811.1"/>
</dbReference>
<dbReference type="GO" id="GO:0005786">
    <property type="term" value="C:signal recognition particle, endoplasmic reticulum targeting"/>
    <property type="evidence" value="ECO:0007669"/>
    <property type="project" value="TreeGrafter"/>
</dbReference>
<gene>
    <name evidence="3" type="ORF">UA08_03503</name>
</gene>
<dbReference type="InterPro" id="IPR039432">
    <property type="entry name" value="SRP9_dom"/>
</dbReference>
<proteinExistence type="predicted"/>
<dbReference type="InterPro" id="IPR039914">
    <property type="entry name" value="SRP9-like"/>
</dbReference>